<dbReference type="InterPro" id="IPR052337">
    <property type="entry name" value="SAT4-like"/>
</dbReference>
<evidence type="ECO:0000313" key="9">
    <source>
        <dbReference type="EMBL" id="WQF82270.1"/>
    </source>
</evidence>
<feature type="transmembrane region" description="Helical" evidence="7">
    <location>
        <begin position="217"/>
        <end position="238"/>
    </location>
</feature>
<feature type="transmembrane region" description="Helical" evidence="7">
    <location>
        <begin position="25"/>
        <end position="45"/>
    </location>
</feature>
<evidence type="ECO:0000256" key="4">
    <source>
        <dbReference type="ARBA" id="ARBA00023136"/>
    </source>
</evidence>
<comment type="similarity">
    <text evidence="5">Belongs to the SAT4 family.</text>
</comment>
<dbReference type="KEGG" id="cdet:87943787"/>
<accession>A0AAX4IFK4</accession>
<dbReference type="GO" id="GO:0016020">
    <property type="term" value="C:membrane"/>
    <property type="evidence" value="ECO:0007669"/>
    <property type="project" value="UniProtKB-SubCell"/>
</dbReference>
<evidence type="ECO:0000313" key="10">
    <source>
        <dbReference type="Proteomes" id="UP001322277"/>
    </source>
</evidence>
<dbReference type="Proteomes" id="UP001322277">
    <property type="component" value="Chromosome 4"/>
</dbReference>
<feature type="transmembrane region" description="Helical" evidence="7">
    <location>
        <begin position="139"/>
        <end position="163"/>
    </location>
</feature>
<proteinExistence type="inferred from homology"/>
<evidence type="ECO:0000256" key="2">
    <source>
        <dbReference type="ARBA" id="ARBA00022692"/>
    </source>
</evidence>
<feature type="transmembrane region" description="Helical" evidence="7">
    <location>
        <begin position="107"/>
        <end position="127"/>
    </location>
</feature>
<name>A0AAX4IFK4_9PEZI</name>
<keyword evidence="4 7" id="KW-0472">Membrane</keyword>
<evidence type="ECO:0000256" key="3">
    <source>
        <dbReference type="ARBA" id="ARBA00022989"/>
    </source>
</evidence>
<feature type="transmembrane region" description="Helical" evidence="7">
    <location>
        <begin position="258"/>
        <end position="280"/>
    </location>
</feature>
<feature type="transmembrane region" description="Helical" evidence="7">
    <location>
        <begin position="65"/>
        <end position="87"/>
    </location>
</feature>
<evidence type="ECO:0000256" key="7">
    <source>
        <dbReference type="SAM" id="Phobius"/>
    </source>
</evidence>
<reference evidence="10" key="1">
    <citation type="journal article" date="2023" name="bioRxiv">
        <title>Complete genome of the Medicago anthracnose fungus, Colletotrichum destructivum, reveals a mini-chromosome-like region within a core chromosome.</title>
        <authorList>
            <person name="Lapalu N."/>
            <person name="Simon A."/>
            <person name="Lu A."/>
            <person name="Plaumann P.-L."/>
            <person name="Amselem J."/>
            <person name="Pigne S."/>
            <person name="Auger A."/>
            <person name="Koch C."/>
            <person name="Dallery J.-F."/>
            <person name="O'Connell R.J."/>
        </authorList>
    </citation>
    <scope>NUCLEOTIDE SEQUENCE [LARGE SCALE GENOMIC DNA]</scope>
    <source>
        <strain evidence="10">CBS 520.97</strain>
    </source>
</reference>
<organism evidence="9 10">
    <name type="scientific">Colletotrichum destructivum</name>
    <dbReference type="NCBI Taxonomy" id="34406"/>
    <lineage>
        <taxon>Eukaryota</taxon>
        <taxon>Fungi</taxon>
        <taxon>Dikarya</taxon>
        <taxon>Ascomycota</taxon>
        <taxon>Pezizomycotina</taxon>
        <taxon>Sordariomycetes</taxon>
        <taxon>Hypocreomycetidae</taxon>
        <taxon>Glomerellales</taxon>
        <taxon>Glomerellaceae</taxon>
        <taxon>Colletotrichum</taxon>
        <taxon>Colletotrichum destructivum species complex</taxon>
    </lineage>
</organism>
<feature type="region of interest" description="Disordered" evidence="6">
    <location>
        <begin position="288"/>
        <end position="379"/>
    </location>
</feature>
<keyword evidence="3 7" id="KW-1133">Transmembrane helix</keyword>
<dbReference type="Pfam" id="PF20684">
    <property type="entry name" value="Fung_rhodopsin"/>
    <property type="match status" value="1"/>
</dbReference>
<evidence type="ECO:0000259" key="8">
    <source>
        <dbReference type="Pfam" id="PF20684"/>
    </source>
</evidence>
<feature type="domain" description="Rhodopsin" evidence="8">
    <location>
        <begin position="45"/>
        <end position="281"/>
    </location>
</feature>
<gene>
    <name evidence="9" type="ORF">CDEST_07284</name>
</gene>
<evidence type="ECO:0000256" key="5">
    <source>
        <dbReference type="ARBA" id="ARBA00038359"/>
    </source>
</evidence>
<keyword evidence="2 7" id="KW-0812">Transmembrane</keyword>
<dbReference type="RefSeq" id="XP_062779494.1">
    <property type="nucleotide sequence ID" value="XM_062923443.1"/>
</dbReference>
<dbReference type="PANTHER" id="PTHR33048:SF123">
    <property type="entry name" value="INTEGRAL MEMBRANE PROTEIN"/>
    <property type="match status" value="1"/>
</dbReference>
<evidence type="ECO:0000256" key="6">
    <source>
        <dbReference type="SAM" id="MobiDB-lite"/>
    </source>
</evidence>
<comment type="subcellular location">
    <subcellularLocation>
        <location evidence="1">Membrane</location>
        <topology evidence="1">Multi-pass membrane protein</topology>
    </subcellularLocation>
</comment>
<dbReference type="AlphaFoldDB" id="A0AAX4IFK4"/>
<evidence type="ECO:0000256" key="1">
    <source>
        <dbReference type="ARBA" id="ARBA00004141"/>
    </source>
</evidence>
<keyword evidence="10" id="KW-1185">Reference proteome</keyword>
<dbReference type="PANTHER" id="PTHR33048">
    <property type="entry name" value="PTH11-LIKE INTEGRAL MEMBRANE PROTEIN (AFU_ORTHOLOGUE AFUA_5G11245)"/>
    <property type="match status" value="1"/>
</dbReference>
<dbReference type="EMBL" id="CP137308">
    <property type="protein sequence ID" value="WQF82270.1"/>
    <property type="molecule type" value="Genomic_DNA"/>
</dbReference>
<protein>
    <recommendedName>
        <fullName evidence="8">Rhodopsin domain-containing protein</fullName>
    </recommendedName>
</protein>
<feature type="transmembrane region" description="Helical" evidence="7">
    <location>
        <begin position="183"/>
        <end position="205"/>
    </location>
</feature>
<sequence>MSDAAAPPTFSGTTPTESRPTDNRIALVIGVSSAFMAIAVLFMALRVYIRGYILRAWGLDDSMFIWASILLVGQCAVVQCSAIYGAFGSHVWTMLPSELRAEAQYLIANVFMYQVSFAFAKATFLLQYRRAFALPSIRLFCDVFSGILFVIVTAMLIYCGIVLDRYTSNGLSPNGKKPDFLVFGYVNAAAHLVTNIIIFILPIALVQKMRLAPMQKVGLIASFGVGIFTSAISILRIVSLPIGLDSNDPSYDAVPLGLLSLAEPTSAIMCACAPLVRPLLSWPRTLRYGSQSPQRPCSEVVGGSNNTGRMHLRHNLPPQSPASPTSPKTPRMAGVVDLEGSVNGDIEGYHASQQARGSIHDMDPLTMHPSTPTEKRPQS</sequence>
<dbReference type="GeneID" id="87943787"/>
<dbReference type="InterPro" id="IPR049326">
    <property type="entry name" value="Rhodopsin_dom_fungi"/>
</dbReference>